<feature type="binding site" evidence="12">
    <location>
        <position position="236"/>
    </location>
    <ligand>
        <name>K(+)</name>
        <dbReference type="ChEBI" id="CHEBI:29103"/>
    </ligand>
</feature>
<dbReference type="RefSeq" id="WP_058264673.1">
    <property type="nucleotide sequence ID" value="NZ_FMYN01000001.1"/>
</dbReference>
<evidence type="ECO:0000256" key="4">
    <source>
        <dbReference type="ARBA" id="ARBA00022679"/>
    </source>
</evidence>
<evidence type="ECO:0000256" key="5">
    <source>
        <dbReference type="ARBA" id="ARBA00022723"/>
    </source>
</evidence>
<comment type="similarity">
    <text evidence="12">Belongs to the carbohydrate kinase PfkB family. Ribokinase subfamily.</text>
</comment>
<dbReference type="HAMAP" id="MF_01987">
    <property type="entry name" value="Ribokinase"/>
    <property type="match status" value="1"/>
</dbReference>
<evidence type="ECO:0000313" key="14">
    <source>
        <dbReference type="EMBL" id="KSU50168.1"/>
    </source>
</evidence>
<dbReference type="GO" id="GO:0005524">
    <property type="term" value="F:ATP binding"/>
    <property type="evidence" value="ECO:0007669"/>
    <property type="project" value="UniProtKB-UniRule"/>
</dbReference>
<feature type="binding site" evidence="12">
    <location>
        <position position="238"/>
    </location>
    <ligand>
        <name>K(+)</name>
        <dbReference type="ChEBI" id="CHEBI:29103"/>
    </ligand>
</feature>
<keyword evidence="5 12" id="KW-0479">Metal-binding</keyword>
<evidence type="ECO:0000256" key="10">
    <source>
        <dbReference type="ARBA" id="ARBA00022958"/>
    </source>
</evidence>
<comment type="caution">
    <text evidence="12">Lacks conserved residue(s) required for the propagation of feature annotation.</text>
</comment>
<dbReference type="OrthoDB" id="9775849at2"/>
<dbReference type="InterPro" id="IPR011877">
    <property type="entry name" value="Ribokinase"/>
</dbReference>
<dbReference type="Pfam" id="PF00294">
    <property type="entry name" value="PfkB"/>
    <property type="match status" value="1"/>
</dbReference>
<evidence type="ECO:0000256" key="11">
    <source>
        <dbReference type="ARBA" id="ARBA00023277"/>
    </source>
</evidence>
<evidence type="ECO:0000256" key="8">
    <source>
        <dbReference type="ARBA" id="ARBA00022840"/>
    </source>
</evidence>
<dbReference type="GO" id="GO:0046872">
    <property type="term" value="F:metal ion binding"/>
    <property type="evidence" value="ECO:0007669"/>
    <property type="project" value="UniProtKB-KW"/>
</dbReference>
<dbReference type="PANTHER" id="PTHR10584">
    <property type="entry name" value="SUGAR KINASE"/>
    <property type="match status" value="1"/>
</dbReference>
<feature type="binding site" evidence="12">
    <location>
        <begin position="11"/>
        <end position="13"/>
    </location>
    <ligand>
        <name>substrate</name>
    </ligand>
</feature>
<sequence>MKQISVIGSISMDLVVESKRRPGAGETVIGDAFHTVPGGKGANQAVAVARLGSTVEMIGCVGSDANGEAIRENFKMQGVQTTHLQTIEGERTGTAHITLAEGDNSIVVVQSANQHVQFADDTLAPILADSEIILLQLEIPIETVETVALEAHAAGIPVVLNPAPAMSLSPELIENVTYLTPNEHECGLIFGQDQPIEHWLMEYPNKLIVTEGSRGARFYDGESIVTIPAIETTVVDTTGAGDTFNGALAVALTEGQPLVEAIRFANRAAGLSIRALGAQGGMPTREQMEGDA</sequence>
<evidence type="ECO:0000313" key="15">
    <source>
        <dbReference type="Proteomes" id="UP000053797"/>
    </source>
</evidence>
<feature type="active site" description="Proton acceptor" evidence="12">
    <location>
        <position position="242"/>
    </location>
</feature>
<keyword evidence="10 12" id="KW-0630">Potassium</keyword>
<evidence type="ECO:0000256" key="7">
    <source>
        <dbReference type="ARBA" id="ARBA00022777"/>
    </source>
</evidence>
<feature type="binding site" evidence="12">
    <location>
        <begin position="241"/>
        <end position="242"/>
    </location>
    <ligand>
        <name>ATP</name>
        <dbReference type="ChEBI" id="CHEBI:30616"/>
    </ligand>
</feature>
<keyword evidence="7 12" id="KW-0418">Kinase</keyword>
<organism evidence="14 15">
    <name type="scientific">Exiguobacterium indicum</name>
    <dbReference type="NCBI Taxonomy" id="296995"/>
    <lineage>
        <taxon>Bacteria</taxon>
        <taxon>Bacillati</taxon>
        <taxon>Bacillota</taxon>
        <taxon>Bacilli</taxon>
        <taxon>Bacillales</taxon>
        <taxon>Bacillales Family XII. Incertae Sedis</taxon>
        <taxon>Exiguobacterium</taxon>
    </lineage>
</organism>
<keyword evidence="11 12" id="KW-0119">Carbohydrate metabolism</keyword>
<comment type="caution">
    <text evidence="14">The sequence shown here is derived from an EMBL/GenBank/DDBJ whole genome shotgun (WGS) entry which is preliminary data.</text>
</comment>
<name>A0A0V8GIR9_9BACL</name>
<dbReference type="SUPFAM" id="SSF53613">
    <property type="entry name" value="Ribokinase-like"/>
    <property type="match status" value="1"/>
</dbReference>
<protein>
    <recommendedName>
        <fullName evidence="3 12">Ribokinase</fullName>
        <shortName evidence="12">RK</shortName>
        <ecNumber evidence="2 12">2.7.1.15</ecNumber>
    </recommendedName>
</protein>
<feature type="binding site" evidence="12">
    <location>
        <position position="277"/>
    </location>
    <ligand>
        <name>K(+)</name>
        <dbReference type="ChEBI" id="CHEBI:29103"/>
    </ligand>
</feature>
<comment type="subcellular location">
    <subcellularLocation>
        <location evidence="12">Cytoplasm</location>
    </subcellularLocation>
</comment>
<feature type="binding site" evidence="12">
    <location>
        <begin position="210"/>
        <end position="215"/>
    </location>
    <ligand>
        <name>ATP</name>
        <dbReference type="ChEBI" id="CHEBI:30616"/>
    </ligand>
</feature>
<dbReference type="Proteomes" id="UP000053797">
    <property type="component" value="Unassembled WGS sequence"/>
</dbReference>
<feature type="binding site" evidence="12">
    <location>
        <position position="275"/>
    </location>
    <ligand>
        <name>K(+)</name>
        <dbReference type="ChEBI" id="CHEBI:29103"/>
    </ligand>
</feature>
<dbReference type="Gene3D" id="3.40.1190.20">
    <property type="match status" value="1"/>
</dbReference>
<comment type="catalytic activity">
    <reaction evidence="12">
        <text>D-ribose + ATP = D-ribose 5-phosphate + ADP + H(+)</text>
        <dbReference type="Rhea" id="RHEA:13697"/>
        <dbReference type="ChEBI" id="CHEBI:15378"/>
        <dbReference type="ChEBI" id="CHEBI:30616"/>
        <dbReference type="ChEBI" id="CHEBI:47013"/>
        <dbReference type="ChEBI" id="CHEBI:78346"/>
        <dbReference type="ChEBI" id="CHEBI:456216"/>
        <dbReference type="EC" id="2.7.1.15"/>
    </reaction>
</comment>
<comment type="subunit">
    <text evidence="12">Homodimer.</text>
</comment>
<dbReference type="PANTHER" id="PTHR10584:SF166">
    <property type="entry name" value="RIBOKINASE"/>
    <property type="match status" value="1"/>
</dbReference>
<dbReference type="AlphaFoldDB" id="A0A0V8GIR9"/>
<evidence type="ECO:0000256" key="12">
    <source>
        <dbReference type="HAMAP-Rule" id="MF_01987"/>
    </source>
</evidence>
<keyword evidence="4 12" id="KW-0808">Transferase</keyword>
<dbReference type="PROSITE" id="PS00584">
    <property type="entry name" value="PFKB_KINASES_2"/>
    <property type="match status" value="1"/>
</dbReference>
<dbReference type="GO" id="GO:0019303">
    <property type="term" value="P:D-ribose catabolic process"/>
    <property type="evidence" value="ECO:0007669"/>
    <property type="project" value="UniProtKB-UniRule"/>
</dbReference>
<dbReference type="GO" id="GO:0005829">
    <property type="term" value="C:cytosol"/>
    <property type="evidence" value="ECO:0007669"/>
    <property type="project" value="TreeGrafter"/>
</dbReference>
<comment type="activity regulation">
    <text evidence="12">Activated by a monovalent cation that binds near, but not in, the active site. The most likely occupant of the site in vivo is potassium. Ion binding induces a conformational change that may alter substrate affinity.</text>
</comment>
<dbReference type="InterPro" id="IPR011611">
    <property type="entry name" value="PfkB_dom"/>
</dbReference>
<accession>A0A0V8GIR9</accession>
<feature type="binding site" evidence="12">
    <location>
        <position position="272"/>
    </location>
    <ligand>
        <name>K(+)</name>
        <dbReference type="ChEBI" id="CHEBI:29103"/>
    </ligand>
</feature>
<evidence type="ECO:0000256" key="3">
    <source>
        <dbReference type="ARBA" id="ARBA00016943"/>
    </source>
</evidence>
<dbReference type="NCBIfam" id="TIGR02152">
    <property type="entry name" value="D_ribokin_bact"/>
    <property type="match status" value="1"/>
</dbReference>
<gene>
    <name evidence="12" type="primary">rbsK</name>
    <name evidence="14" type="ORF">AS033_01990</name>
</gene>
<dbReference type="GO" id="GO:0004747">
    <property type="term" value="F:ribokinase activity"/>
    <property type="evidence" value="ECO:0007669"/>
    <property type="project" value="UniProtKB-UniRule"/>
</dbReference>
<feature type="binding site" evidence="12">
    <location>
        <position position="182"/>
    </location>
    <ligand>
        <name>ATP</name>
        <dbReference type="ChEBI" id="CHEBI:30616"/>
    </ligand>
</feature>
<keyword evidence="12" id="KW-0963">Cytoplasm</keyword>
<feature type="binding site" evidence="12">
    <location>
        <begin position="39"/>
        <end position="43"/>
    </location>
    <ligand>
        <name>substrate</name>
    </ligand>
</feature>
<dbReference type="CDD" id="cd01174">
    <property type="entry name" value="ribokinase"/>
    <property type="match status" value="1"/>
</dbReference>
<dbReference type="PRINTS" id="PR00990">
    <property type="entry name" value="RIBOKINASE"/>
</dbReference>
<comment type="similarity">
    <text evidence="1">Belongs to the carbohydrate kinase pfkB family.</text>
</comment>
<evidence type="ECO:0000256" key="1">
    <source>
        <dbReference type="ARBA" id="ARBA00005380"/>
    </source>
</evidence>
<dbReference type="InterPro" id="IPR002139">
    <property type="entry name" value="Ribo/fructo_kinase"/>
</dbReference>
<feature type="binding site" evidence="12">
    <location>
        <position position="138"/>
    </location>
    <ligand>
        <name>substrate</name>
    </ligand>
</feature>
<keyword evidence="9 12" id="KW-0460">Magnesium</keyword>
<dbReference type="InterPro" id="IPR002173">
    <property type="entry name" value="Carboh/pur_kinase_PfkB_CS"/>
</dbReference>
<dbReference type="EC" id="2.7.1.15" evidence="2 12"/>
<comment type="pathway">
    <text evidence="12">Carbohydrate metabolism; D-ribose degradation; D-ribose 5-phosphate from beta-D-ribopyranose: step 2/2.</text>
</comment>
<proteinExistence type="inferred from homology"/>
<evidence type="ECO:0000259" key="13">
    <source>
        <dbReference type="Pfam" id="PF00294"/>
    </source>
</evidence>
<keyword evidence="6 12" id="KW-0547">Nucleotide-binding</keyword>
<dbReference type="InterPro" id="IPR029056">
    <property type="entry name" value="Ribokinase-like"/>
</dbReference>
<reference evidence="14 15" key="1">
    <citation type="journal article" date="2015" name="Int. J. Syst. Evol. Microbiol.">
        <title>Exiguobacterium enclense sp. nov., isolated from sediment.</title>
        <authorList>
            <person name="Dastager S.G."/>
            <person name="Mawlankar R."/>
            <person name="Sonalkar V.V."/>
            <person name="Thorat M.N."/>
            <person name="Mual P."/>
            <person name="Verma A."/>
            <person name="Krishnamurthi S."/>
            <person name="Tang S.K."/>
            <person name="Li W.J."/>
        </authorList>
    </citation>
    <scope>NUCLEOTIDE SEQUENCE [LARGE SCALE GENOMIC DNA]</scope>
    <source>
        <strain evidence="14 15">NIO-1109</strain>
    </source>
</reference>
<evidence type="ECO:0000256" key="2">
    <source>
        <dbReference type="ARBA" id="ARBA00012035"/>
    </source>
</evidence>
<dbReference type="PROSITE" id="PS00583">
    <property type="entry name" value="PFKB_KINASES_1"/>
    <property type="match status" value="1"/>
</dbReference>
<comment type="cofactor">
    <cofactor evidence="12">
        <name>Mg(2+)</name>
        <dbReference type="ChEBI" id="CHEBI:18420"/>
    </cofactor>
    <text evidence="12">Requires a divalent cation, most likely magnesium in vivo, as an electrophilic catalyst to aid phosphoryl group transfer. It is the chelate of the metal and the nucleotide that is the actual substrate.</text>
</comment>
<comment type="function">
    <text evidence="12">Catalyzes the phosphorylation of ribose at O-5 in a reaction requiring ATP and magnesium. The resulting D-ribose-5-phosphate can then be used either for sythesis of nucleotides, histidine, and tryptophan, or as a component of the pentose phosphate pathway.</text>
</comment>
<dbReference type="EMBL" id="LNQL01000001">
    <property type="protein sequence ID" value="KSU50168.1"/>
    <property type="molecule type" value="Genomic_DNA"/>
</dbReference>
<keyword evidence="8 12" id="KW-0067">ATP-binding</keyword>
<evidence type="ECO:0000256" key="9">
    <source>
        <dbReference type="ARBA" id="ARBA00022842"/>
    </source>
</evidence>
<feature type="binding site" evidence="12">
    <location>
        <position position="242"/>
    </location>
    <ligand>
        <name>substrate</name>
    </ligand>
</feature>
<feature type="domain" description="Carbohydrate kinase PfkB" evidence="13">
    <location>
        <begin position="1"/>
        <end position="284"/>
    </location>
</feature>
<dbReference type="UniPathway" id="UPA00916">
    <property type="reaction ID" value="UER00889"/>
</dbReference>
<feature type="binding site" evidence="12">
    <location>
        <position position="266"/>
    </location>
    <ligand>
        <name>ATP</name>
        <dbReference type="ChEBI" id="CHEBI:30616"/>
    </ligand>
</feature>
<evidence type="ECO:0000256" key="6">
    <source>
        <dbReference type="ARBA" id="ARBA00022741"/>
    </source>
</evidence>